<name>A0AAD5QAQ3_PYTIN</name>
<dbReference type="AlphaFoldDB" id="A0AAD5QAQ3"/>
<feature type="region of interest" description="Disordered" evidence="1">
    <location>
        <begin position="154"/>
        <end position="201"/>
    </location>
</feature>
<organism evidence="2 3">
    <name type="scientific">Pythium insidiosum</name>
    <name type="common">Pythiosis disease agent</name>
    <dbReference type="NCBI Taxonomy" id="114742"/>
    <lineage>
        <taxon>Eukaryota</taxon>
        <taxon>Sar</taxon>
        <taxon>Stramenopiles</taxon>
        <taxon>Oomycota</taxon>
        <taxon>Peronosporomycetes</taxon>
        <taxon>Pythiales</taxon>
        <taxon>Pythiaceae</taxon>
        <taxon>Pythium</taxon>
    </lineage>
</organism>
<dbReference type="Proteomes" id="UP001209570">
    <property type="component" value="Unassembled WGS sequence"/>
</dbReference>
<keyword evidence="3" id="KW-1185">Reference proteome</keyword>
<evidence type="ECO:0000256" key="1">
    <source>
        <dbReference type="SAM" id="MobiDB-lite"/>
    </source>
</evidence>
<comment type="caution">
    <text evidence="2">The sequence shown here is derived from an EMBL/GenBank/DDBJ whole genome shotgun (WGS) entry which is preliminary data.</text>
</comment>
<evidence type="ECO:0000313" key="2">
    <source>
        <dbReference type="EMBL" id="KAJ0409259.1"/>
    </source>
</evidence>
<accession>A0AAD5QAQ3</accession>
<proteinExistence type="predicted"/>
<reference evidence="2" key="1">
    <citation type="submission" date="2021-12" db="EMBL/GenBank/DDBJ databases">
        <title>Prjna785345.</title>
        <authorList>
            <person name="Rujirawat T."/>
            <person name="Krajaejun T."/>
        </authorList>
    </citation>
    <scope>NUCLEOTIDE SEQUENCE</scope>
    <source>
        <strain evidence="2">Pi057C3</strain>
    </source>
</reference>
<protein>
    <submittedName>
        <fullName evidence="2">Uncharacterized protein</fullName>
    </submittedName>
</protein>
<gene>
    <name evidence="2" type="ORF">P43SY_006756</name>
</gene>
<dbReference type="EMBL" id="JAKCXM010000005">
    <property type="protein sequence ID" value="KAJ0409259.1"/>
    <property type="molecule type" value="Genomic_DNA"/>
</dbReference>
<sequence>MAAWFGHTQTITSISKSVTTVASGILGLENNVTVFMQKVIYYDRFFQRVGHNLPPEVVDTARRLFARCYEYRDEIRDELESSLAYVADAGRWVIGMEDWNSKMEKRLVQISELVLLANTLLVEYSLTGKWGAEGAKNELSGYLRSIASSVVLRNDSSSEQKPELAITRAAASTDSQKDESTALATDPHATPLKPSKPTTTA</sequence>
<evidence type="ECO:0000313" key="3">
    <source>
        <dbReference type="Proteomes" id="UP001209570"/>
    </source>
</evidence>